<dbReference type="OrthoDB" id="6431442at2759"/>
<keyword evidence="2" id="KW-1185">Reference proteome</keyword>
<accession>A0A087T6W3</accession>
<evidence type="ECO:0000313" key="2">
    <source>
        <dbReference type="Proteomes" id="UP000054359"/>
    </source>
</evidence>
<evidence type="ECO:0000313" key="1">
    <source>
        <dbReference type="EMBL" id="KFM60852.1"/>
    </source>
</evidence>
<reference evidence="1 2" key="1">
    <citation type="submission" date="2013-11" db="EMBL/GenBank/DDBJ databases">
        <title>Genome sequencing of Stegodyphus mimosarum.</title>
        <authorList>
            <person name="Bechsgaard J."/>
        </authorList>
    </citation>
    <scope>NUCLEOTIDE SEQUENCE [LARGE SCALE GENOMIC DNA]</scope>
</reference>
<dbReference type="AlphaFoldDB" id="A0A087T6W3"/>
<gene>
    <name evidence="1" type="ORF">X975_02759</name>
</gene>
<feature type="non-terminal residue" evidence="1">
    <location>
        <position position="90"/>
    </location>
</feature>
<protein>
    <recommendedName>
        <fullName evidence="3">Integrase catalytic domain-containing protein</fullName>
    </recommendedName>
</protein>
<dbReference type="InterPro" id="IPR036397">
    <property type="entry name" value="RNaseH_sf"/>
</dbReference>
<dbReference type="EMBL" id="KK113708">
    <property type="protein sequence ID" value="KFM60852.1"/>
    <property type="molecule type" value="Genomic_DNA"/>
</dbReference>
<dbReference type="STRING" id="407821.A0A087T6W3"/>
<name>A0A087T6W3_STEMI</name>
<dbReference type="Proteomes" id="UP000054359">
    <property type="component" value="Unassembled WGS sequence"/>
</dbReference>
<proteinExistence type="predicted"/>
<dbReference type="GO" id="GO:0003676">
    <property type="term" value="F:nucleic acid binding"/>
    <property type="evidence" value="ECO:0007669"/>
    <property type="project" value="InterPro"/>
</dbReference>
<sequence length="90" mass="10314">MFSIWWDCRDISTKKICKKVKPSTVKYGLSSIYTCAVYRAVHPELVTNLSTKCFIHSLIRLIAKRGRISTIYRDNGTNCQSTNNLLKSLN</sequence>
<organism evidence="1 2">
    <name type="scientific">Stegodyphus mimosarum</name>
    <name type="common">African social velvet spider</name>
    <dbReference type="NCBI Taxonomy" id="407821"/>
    <lineage>
        <taxon>Eukaryota</taxon>
        <taxon>Metazoa</taxon>
        <taxon>Ecdysozoa</taxon>
        <taxon>Arthropoda</taxon>
        <taxon>Chelicerata</taxon>
        <taxon>Arachnida</taxon>
        <taxon>Araneae</taxon>
        <taxon>Araneomorphae</taxon>
        <taxon>Entelegynae</taxon>
        <taxon>Eresoidea</taxon>
        <taxon>Eresidae</taxon>
        <taxon>Stegodyphus</taxon>
    </lineage>
</organism>
<evidence type="ECO:0008006" key="3">
    <source>
        <dbReference type="Google" id="ProtNLM"/>
    </source>
</evidence>
<dbReference type="Gene3D" id="3.30.420.10">
    <property type="entry name" value="Ribonuclease H-like superfamily/Ribonuclease H"/>
    <property type="match status" value="1"/>
</dbReference>
<dbReference type="PANTHER" id="PTHR47331">
    <property type="entry name" value="PHD-TYPE DOMAIN-CONTAINING PROTEIN"/>
    <property type="match status" value="1"/>
</dbReference>